<evidence type="ECO:0000259" key="4">
    <source>
        <dbReference type="PROSITE" id="PS51939"/>
    </source>
</evidence>
<proteinExistence type="predicted"/>
<evidence type="ECO:0000313" key="5">
    <source>
        <dbReference type="EMBL" id="OAX43391.1"/>
    </source>
</evidence>
<dbReference type="InterPro" id="IPR012677">
    <property type="entry name" value="Nucleotide-bd_a/b_plait_sf"/>
</dbReference>
<dbReference type="PROSITE" id="PS51939">
    <property type="entry name" value="XRRM"/>
    <property type="match status" value="1"/>
</dbReference>
<dbReference type="InterPro" id="IPR045537">
    <property type="entry name" value="Lar7_xRRM"/>
</dbReference>
<dbReference type="Gene3D" id="3.30.70.330">
    <property type="match status" value="1"/>
</dbReference>
<evidence type="ECO:0000256" key="3">
    <source>
        <dbReference type="SAM" id="MobiDB-lite"/>
    </source>
</evidence>
<keyword evidence="1 2" id="KW-0694">RNA-binding</keyword>
<feature type="domain" description="XRRM" evidence="4">
    <location>
        <begin position="377"/>
        <end position="532"/>
    </location>
</feature>
<dbReference type="InParanoid" id="A0A1B7NER6"/>
<dbReference type="InterPro" id="IPR014886">
    <property type="entry name" value="La_xRRM"/>
</dbReference>
<evidence type="ECO:0000256" key="1">
    <source>
        <dbReference type="ARBA" id="ARBA00022884"/>
    </source>
</evidence>
<feature type="region of interest" description="Disordered" evidence="3">
    <location>
        <begin position="505"/>
        <end position="532"/>
    </location>
</feature>
<name>A0A1B7NER6_9AGAM</name>
<dbReference type="Proteomes" id="UP000092154">
    <property type="component" value="Unassembled WGS sequence"/>
</dbReference>
<organism evidence="5 6">
    <name type="scientific">Rhizopogon vinicolor AM-OR11-026</name>
    <dbReference type="NCBI Taxonomy" id="1314800"/>
    <lineage>
        <taxon>Eukaryota</taxon>
        <taxon>Fungi</taxon>
        <taxon>Dikarya</taxon>
        <taxon>Basidiomycota</taxon>
        <taxon>Agaricomycotina</taxon>
        <taxon>Agaricomycetes</taxon>
        <taxon>Agaricomycetidae</taxon>
        <taxon>Boletales</taxon>
        <taxon>Suillineae</taxon>
        <taxon>Rhizopogonaceae</taxon>
        <taxon>Rhizopogon</taxon>
    </lineage>
</organism>
<dbReference type="Pfam" id="PF19977">
    <property type="entry name" value="xRRM"/>
    <property type="match status" value="1"/>
</dbReference>
<evidence type="ECO:0000313" key="6">
    <source>
        <dbReference type="Proteomes" id="UP000092154"/>
    </source>
</evidence>
<dbReference type="GO" id="GO:0070034">
    <property type="term" value="F:telomerase RNA binding"/>
    <property type="evidence" value="ECO:0007669"/>
    <property type="project" value="InterPro"/>
</dbReference>
<dbReference type="AlphaFoldDB" id="A0A1B7NER6"/>
<accession>A0A1B7NER6</accession>
<keyword evidence="6" id="KW-1185">Reference proteome</keyword>
<dbReference type="STRING" id="1314800.A0A1B7NER6"/>
<gene>
    <name evidence="5" type="ORF">K503DRAFT_731808</name>
</gene>
<protein>
    <recommendedName>
        <fullName evidence="4">XRRM domain-containing protein</fullName>
    </recommendedName>
</protein>
<evidence type="ECO:0000256" key="2">
    <source>
        <dbReference type="PROSITE-ProRule" id="PRU01288"/>
    </source>
</evidence>
<dbReference type="OrthoDB" id="439993at2759"/>
<dbReference type="GO" id="GO:1904868">
    <property type="term" value="P:telomerase catalytic core complex assembly"/>
    <property type="evidence" value="ECO:0007669"/>
    <property type="project" value="InterPro"/>
</dbReference>
<reference evidence="5 6" key="1">
    <citation type="submission" date="2016-06" db="EMBL/GenBank/DDBJ databases">
        <title>Comparative genomics of the ectomycorrhizal sister species Rhizopogon vinicolor and Rhizopogon vesiculosus (Basidiomycota: Boletales) reveals a divergence of the mating type B locus.</title>
        <authorList>
            <consortium name="DOE Joint Genome Institute"/>
            <person name="Mujic A.B."/>
            <person name="Kuo A."/>
            <person name="Tritt A."/>
            <person name="Lipzen A."/>
            <person name="Chen C."/>
            <person name="Johnson J."/>
            <person name="Sharma A."/>
            <person name="Barry K."/>
            <person name="Grigoriev I.V."/>
            <person name="Spatafora J.W."/>
        </authorList>
    </citation>
    <scope>NUCLEOTIDE SEQUENCE [LARGE SCALE GENOMIC DNA]</scope>
    <source>
        <strain evidence="5 6">AM-OR11-026</strain>
    </source>
</reference>
<dbReference type="EMBL" id="KV448139">
    <property type="protein sequence ID" value="OAX43391.1"/>
    <property type="molecule type" value="Genomic_DNA"/>
</dbReference>
<dbReference type="GO" id="GO:1990904">
    <property type="term" value="C:ribonucleoprotein complex"/>
    <property type="evidence" value="ECO:0007669"/>
    <property type="project" value="UniProtKB-UniRule"/>
</dbReference>
<feature type="region of interest" description="Disordered" evidence="3">
    <location>
        <begin position="12"/>
        <end position="43"/>
    </location>
</feature>
<sequence>MATSPSFAFVPRNVSKNRKQQGTSVHVPSPLSFEPTLSAKRESSYPAPFVIDKGKGKAPEPTPSSKAVYNEKDIYILVVLAFSDYALWIDSDLRRKTEESLQREEHDAGFLPLSYLMRRAFSRENLGHEHMPTEASVVKAIRTYAGDVLEVRMLVSAPSASAWYPSWTPERDSVGGYEVRRKDWSTLSENATRDFTRAQWDDHTIYMENIPPQYHTIPGIIRFTQGLLSRYTGASTPSPVQNVTLPPHHLDKPGDRPKCKGFALITLYNTDLCRIFLERWPWRSPFQPPKSDDFDLADVSLETKEASKFNFRTISKVRWDELNQEYLTYRQRLIDELADAHELPDVRADSHVRGDASVVLEGSIPPPPRNVTTMSSSYPFGCLVFARNLHPETNKTTLRVLFTTAFKSSPLDTGSLDYIDFNKGMDTCYLRLASPDHARALVDHFSSQPVVQSHGLDDTGKNPGASEKAITTEIIEGKKEEVYWEKVPEKIRRQAVEKAVKVLSSNRLPIPAHPTQAHSEESKSRKKRKRGQ</sequence>